<comment type="caution">
    <text evidence="1">The sequence shown here is derived from an EMBL/GenBank/DDBJ whole genome shotgun (WGS) entry which is preliminary data.</text>
</comment>
<organism evidence="1 2">
    <name type="scientific">Lonsdalea iberica</name>
    <dbReference type="NCBI Taxonomy" id="1082703"/>
    <lineage>
        <taxon>Bacteria</taxon>
        <taxon>Pseudomonadati</taxon>
        <taxon>Pseudomonadota</taxon>
        <taxon>Gammaproteobacteria</taxon>
        <taxon>Enterobacterales</taxon>
        <taxon>Pectobacteriaceae</taxon>
        <taxon>Lonsdalea</taxon>
    </lineage>
</organism>
<evidence type="ECO:0000313" key="2">
    <source>
        <dbReference type="Proteomes" id="UP000194020"/>
    </source>
</evidence>
<evidence type="ECO:0000313" key="1">
    <source>
        <dbReference type="EMBL" id="OSN03518.1"/>
    </source>
</evidence>
<name>A0A1X3RP41_9GAMM</name>
<reference evidence="1 2" key="1">
    <citation type="submission" date="2016-02" db="EMBL/GenBank/DDBJ databases">
        <title>Species-wide whole genome sequencing reveals diversity, host range in Lonsdalea quercina.</title>
        <authorList>
            <person name="Li Y."/>
        </authorList>
    </citation>
    <scope>NUCLEOTIDE SEQUENCE [LARGE SCALE GENOMIC DNA]</scope>
    <source>
        <strain evidence="1 2">LMG 26264</strain>
    </source>
</reference>
<dbReference type="AlphaFoldDB" id="A0A1X3RP41"/>
<protein>
    <submittedName>
        <fullName evidence="1">Uncharacterized protein</fullName>
    </submittedName>
</protein>
<accession>A0A1X3RP41</accession>
<gene>
    <name evidence="1" type="ORF">AU511_14730</name>
</gene>
<dbReference type="EMBL" id="LUTP01000053">
    <property type="protein sequence ID" value="OSN03518.1"/>
    <property type="molecule type" value="Genomic_DNA"/>
</dbReference>
<dbReference type="Proteomes" id="UP000194020">
    <property type="component" value="Unassembled WGS sequence"/>
</dbReference>
<proteinExistence type="predicted"/>
<sequence length="78" mass="8833">MEPYESGRDYSPFRVSAKLFMMSISANLFEFSRMSADWLKSPINHCRATNCYPDLSYFGAEAGAVFRHDEQGVNPLSS</sequence>